<name>A0A1A8XNM9_9PROT</name>
<evidence type="ECO:0000313" key="2">
    <source>
        <dbReference type="Proteomes" id="UP000199169"/>
    </source>
</evidence>
<accession>A0A1A8XNM9</accession>
<proteinExistence type="predicted"/>
<reference evidence="1 2" key="1">
    <citation type="submission" date="2016-06" db="EMBL/GenBank/DDBJ databases">
        <authorList>
            <person name="Kjaerup R.B."/>
            <person name="Dalgaard T.S."/>
            <person name="Juul-Madsen H.R."/>
        </authorList>
    </citation>
    <scope>NUCLEOTIDE SEQUENCE [LARGE SCALE GENOMIC DNA]</scope>
    <source>
        <strain evidence="1">3</strain>
    </source>
</reference>
<dbReference type="EMBL" id="FLQX01000111">
    <property type="protein sequence ID" value="SBT06769.1"/>
    <property type="molecule type" value="Genomic_DNA"/>
</dbReference>
<dbReference type="Proteomes" id="UP000199169">
    <property type="component" value="Unassembled WGS sequence"/>
</dbReference>
<gene>
    <name evidence="1" type="ORF">ACCAA_350135</name>
</gene>
<protein>
    <submittedName>
        <fullName evidence="1">Uncharacterized protein</fullName>
    </submittedName>
</protein>
<organism evidence="1 2">
    <name type="scientific">Candidatus Accumulibacter aalborgensis</name>
    <dbReference type="NCBI Taxonomy" id="1860102"/>
    <lineage>
        <taxon>Bacteria</taxon>
        <taxon>Pseudomonadati</taxon>
        <taxon>Pseudomonadota</taxon>
        <taxon>Betaproteobacteria</taxon>
        <taxon>Candidatus Accumulibacter</taxon>
    </lineage>
</organism>
<dbReference type="STRING" id="1860102.ACCAA_350135"/>
<keyword evidence="2" id="KW-1185">Reference proteome</keyword>
<dbReference type="AlphaFoldDB" id="A0A1A8XNM9"/>
<sequence length="58" mass="6494">MMAMNGLLGVVTPNGRSLLLYNSDLGENRGTPPFHRVVRRSLRFGETDSVIYTPCRIN</sequence>
<evidence type="ECO:0000313" key="1">
    <source>
        <dbReference type="EMBL" id="SBT06769.1"/>
    </source>
</evidence>